<comment type="subunit">
    <text evidence="4 6">Homodimer.</text>
</comment>
<dbReference type="UniPathway" id="UPA00334">
    <property type="reaction ID" value="UER00455"/>
</dbReference>
<comment type="caution">
    <text evidence="8">The sequence shown here is derived from an EMBL/GenBank/DDBJ whole genome shotgun (WGS) entry which is preliminary data.</text>
</comment>
<feature type="binding site" evidence="4">
    <location>
        <position position="128"/>
    </location>
    <ligand>
        <name>pyridoxal 5'-phosphate</name>
        <dbReference type="ChEBI" id="CHEBI:597326"/>
    </ligand>
</feature>
<dbReference type="InterPro" id="IPR015421">
    <property type="entry name" value="PyrdxlP-dep_Trfase_major"/>
</dbReference>
<protein>
    <recommendedName>
        <fullName evidence="4 5">Kynureninase</fullName>
        <ecNumber evidence="4 5">3.7.1.3</ecNumber>
    </recommendedName>
    <alternativeName>
        <fullName evidence="4">L-kynurenine hydrolase</fullName>
    </alternativeName>
</protein>
<comment type="pathway">
    <text evidence="4 6">Cofactor biosynthesis; NAD(+) biosynthesis; quinolinate from L-kynurenine: step 2/3.</text>
</comment>
<dbReference type="OrthoDB" id="9812626at2"/>
<evidence type="ECO:0000256" key="6">
    <source>
        <dbReference type="PIRNR" id="PIRNR038800"/>
    </source>
</evidence>
<dbReference type="GO" id="GO:0019805">
    <property type="term" value="P:quinolinate biosynthetic process"/>
    <property type="evidence" value="ECO:0007669"/>
    <property type="project" value="UniProtKB-UniRule"/>
</dbReference>
<comment type="function">
    <text evidence="4 6">Catalyzes the cleavage of L-kynurenine (L-Kyn) and L-3-hydroxykynurenine (L-3OHKyn) into anthranilic acid (AA) and 3-hydroxyanthranilic acid (3-OHAA), respectively.</text>
</comment>
<comment type="catalytic activity">
    <reaction evidence="4 6">
        <text>L-kynurenine + H2O = anthranilate + L-alanine + H(+)</text>
        <dbReference type="Rhea" id="RHEA:16813"/>
        <dbReference type="ChEBI" id="CHEBI:15377"/>
        <dbReference type="ChEBI" id="CHEBI:15378"/>
        <dbReference type="ChEBI" id="CHEBI:16567"/>
        <dbReference type="ChEBI" id="CHEBI:57959"/>
        <dbReference type="ChEBI" id="CHEBI:57972"/>
        <dbReference type="EC" id="3.7.1.3"/>
    </reaction>
</comment>
<dbReference type="GO" id="GO:0030170">
    <property type="term" value="F:pyridoxal phosphate binding"/>
    <property type="evidence" value="ECO:0007669"/>
    <property type="project" value="UniProtKB-UniRule"/>
</dbReference>
<dbReference type="Pfam" id="PF22580">
    <property type="entry name" value="KYNU_C"/>
    <property type="match status" value="1"/>
</dbReference>
<feature type="binding site" evidence="4">
    <location>
        <position position="230"/>
    </location>
    <ligand>
        <name>pyridoxal 5'-phosphate</name>
        <dbReference type="ChEBI" id="CHEBI:597326"/>
    </ligand>
</feature>
<dbReference type="AlphaFoldDB" id="W9G659"/>
<dbReference type="Gene3D" id="3.40.640.10">
    <property type="entry name" value="Type I PLP-dependent aspartate aminotransferase-like (Major domain)"/>
    <property type="match status" value="1"/>
</dbReference>
<proteinExistence type="inferred from homology"/>
<reference evidence="8 9" key="1">
    <citation type="submission" date="2013-08" db="EMBL/GenBank/DDBJ databases">
        <title>Intrasporangium oryzae NRRL B-24470.</title>
        <authorList>
            <person name="Liu H."/>
            <person name="Wang G."/>
        </authorList>
    </citation>
    <scope>NUCLEOTIDE SEQUENCE [LARGE SCALE GENOMIC DNA]</scope>
    <source>
        <strain evidence="8 9">NRRL B-24470</strain>
    </source>
</reference>
<dbReference type="RefSeq" id="WP_084328132.1">
    <property type="nucleotide sequence ID" value="NZ_AWSA01000019.1"/>
</dbReference>
<evidence type="ECO:0000256" key="7">
    <source>
        <dbReference type="SAM" id="MobiDB-lite"/>
    </source>
</evidence>
<feature type="binding site" evidence="4">
    <location>
        <begin position="155"/>
        <end position="158"/>
    </location>
    <ligand>
        <name>pyridoxal 5'-phosphate</name>
        <dbReference type="ChEBI" id="CHEBI:597326"/>
    </ligand>
</feature>
<dbReference type="InterPro" id="IPR015424">
    <property type="entry name" value="PyrdxlP-dep_Trfase"/>
</dbReference>
<dbReference type="STRING" id="1386089.N865_15295"/>
<keyword evidence="9" id="KW-1185">Reference proteome</keyword>
<dbReference type="PATRIC" id="fig|1386089.3.peg.2103"/>
<evidence type="ECO:0000313" key="9">
    <source>
        <dbReference type="Proteomes" id="UP000019489"/>
    </source>
</evidence>
<comment type="catalytic activity">
    <reaction evidence="6">
        <text>3-hydroxy-L-kynurenine + H2O = 3-hydroxyanthranilate + L-alanine + H(+)</text>
        <dbReference type="Rhea" id="RHEA:25143"/>
        <dbReference type="ChEBI" id="CHEBI:15377"/>
        <dbReference type="ChEBI" id="CHEBI:15378"/>
        <dbReference type="ChEBI" id="CHEBI:36559"/>
        <dbReference type="ChEBI" id="CHEBI:57972"/>
        <dbReference type="ChEBI" id="CHEBI:58125"/>
        <dbReference type="EC" id="3.7.1.3"/>
    </reaction>
</comment>
<sequence length="440" mass="47014">MSTDARDHTLDHTFDHSPGHSPEQPGGHVLDDLLSRAADLDANAPLSGIRDRFTLPEGVIYLDGNSLGALPTAVTEVVHDVLERQWGERLIRSWNEADWWGAPTRIGDALGRLVGAATGQIVVTDSTSVNLFKALMGAARLRPGRTVVLTDPDSFPTDLYMTDSAARLAGLEVRRVHPRDAVRAIHEAGDSLALASYSQVDYRTGEKWDLVSITEAAHAVGALACWDLCHSAGAMEVDLDAGGADLAVGCGYKYLNGGPGAPAFLYVAQRHLADFDQPLTGWHGHARPFEMGPSYAPAEGIARGRVGTPPLISMLALEAALTAYDGLEPAQVRAQSLSVTEAFIGALDALGVDLPLATPRDPDRRGSQVSLRHPQAFAVVQALIARGVIGDFREPDIIRLGFAPLYVTHVDAVNAAAHVQAVLDGREYERPEFAERGAVT</sequence>
<feature type="compositionally biased region" description="Basic and acidic residues" evidence="7">
    <location>
        <begin position="1"/>
        <end position="18"/>
    </location>
</feature>
<feature type="binding site" evidence="4">
    <location>
        <position position="227"/>
    </location>
    <ligand>
        <name>pyridoxal 5'-phosphate</name>
        <dbReference type="ChEBI" id="CHEBI:597326"/>
    </ligand>
</feature>
<dbReference type="eggNOG" id="COG3844">
    <property type="taxonomic scope" value="Bacteria"/>
</dbReference>
<feature type="binding site" evidence="4">
    <location>
        <position position="308"/>
    </location>
    <ligand>
        <name>pyridoxal 5'-phosphate</name>
        <dbReference type="ChEBI" id="CHEBI:597326"/>
    </ligand>
</feature>
<organism evidence="8 9">
    <name type="scientific">Intrasporangium oryzae NRRL B-24470</name>
    <dbReference type="NCBI Taxonomy" id="1386089"/>
    <lineage>
        <taxon>Bacteria</taxon>
        <taxon>Bacillati</taxon>
        <taxon>Actinomycetota</taxon>
        <taxon>Actinomycetes</taxon>
        <taxon>Micrococcales</taxon>
        <taxon>Intrasporangiaceae</taxon>
        <taxon>Intrasporangium</taxon>
    </lineage>
</organism>
<evidence type="ECO:0000256" key="2">
    <source>
        <dbReference type="ARBA" id="ARBA00022801"/>
    </source>
</evidence>
<dbReference type="GO" id="GO:0097053">
    <property type="term" value="P:L-kynurenine catabolic process"/>
    <property type="evidence" value="ECO:0007669"/>
    <property type="project" value="UniProtKB-UniRule"/>
</dbReference>
<dbReference type="EMBL" id="AWSA01000019">
    <property type="protein sequence ID" value="EWT01651.1"/>
    <property type="molecule type" value="Genomic_DNA"/>
</dbReference>
<dbReference type="EC" id="3.7.1.3" evidence="4 5"/>
<comment type="caution">
    <text evidence="4">Lacks conserved residue(s) required for the propagation of feature annotation.</text>
</comment>
<dbReference type="HAMAP" id="MF_01970">
    <property type="entry name" value="Kynureninase"/>
    <property type="match status" value="1"/>
</dbReference>
<dbReference type="GO" id="GO:0030429">
    <property type="term" value="F:kynureninase activity"/>
    <property type="evidence" value="ECO:0007669"/>
    <property type="project" value="UniProtKB-UniRule"/>
</dbReference>
<dbReference type="PIRSF" id="PIRSF038800">
    <property type="entry name" value="KYNU"/>
    <property type="match status" value="1"/>
</dbReference>
<evidence type="ECO:0000256" key="1">
    <source>
        <dbReference type="ARBA" id="ARBA00022642"/>
    </source>
</evidence>
<keyword evidence="1 4" id="KW-0662">Pyridine nucleotide biosynthesis</keyword>
<dbReference type="GO" id="GO:0043420">
    <property type="term" value="P:anthranilate metabolic process"/>
    <property type="evidence" value="ECO:0007669"/>
    <property type="project" value="TreeGrafter"/>
</dbReference>
<evidence type="ECO:0000313" key="8">
    <source>
        <dbReference type="EMBL" id="EWT01651.1"/>
    </source>
</evidence>
<feature type="binding site" evidence="4">
    <location>
        <position position="282"/>
    </location>
    <ligand>
        <name>pyridoxal 5'-phosphate</name>
        <dbReference type="ChEBI" id="CHEBI:597326"/>
    </ligand>
</feature>
<dbReference type="GO" id="GO:0019441">
    <property type="term" value="P:L-tryptophan catabolic process to kynurenine"/>
    <property type="evidence" value="ECO:0007669"/>
    <property type="project" value="TreeGrafter"/>
</dbReference>
<feature type="binding site" evidence="4">
    <location>
        <position position="127"/>
    </location>
    <ligand>
        <name>pyridoxal 5'-phosphate</name>
        <dbReference type="ChEBI" id="CHEBI:597326"/>
    </ligand>
</feature>
<dbReference type="GO" id="GO:0005737">
    <property type="term" value="C:cytoplasm"/>
    <property type="evidence" value="ECO:0007669"/>
    <property type="project" value="UniProtKB-UniRule"/>
</dbReference>
<feature type="modified residue" description="N6-(pyridoxal phosphate)lysine" evidence="4">
    <location>
        <position position="253"/>
    </location>
</feature>
<dbReference type="PANTHER" id="PTHR14084:SF0">
    <property type="entry name" value="KYNURENINASE"/>
    <property type="match status" value="1"/>
</dbReference>
<feature type="region of interest" description="Disordered" evidence="7">
    <location>
        <begin position="1"/>
        <end position="28"/>
    </location>
</feature>
<dbReference type="SUPFAM" id="SSF53383">
    <property type="entry name" value="PLP-dependent transferases"/>
    <property type="match status" value="1"/>
</dbReference>
<dbReference type="UniPathway" id="UPA00253">
    <property type="reaction ID" value="UER00329"/>
</dbReference>
<comment type="similarity">
    <text evidence="4 6">Belongs to the kynureninase family.</text>
</comment>
<dbReference type="NCBIfam" id="TIGR01814">
    <property type="entry name" value="kynureninase"/>
    <property type="match status" value="1"/>
</dbReference>
<keyword evidence="2 4" id="KW-0378">Hydrolase</keyword>
<comment type="pathway">
    <text evidence="4 6">Amino-acid degradation; L-kynurenine degradation; L-alanine and anthranilate from L-kynurenine: step 1/1.</text>
</comment>
<evidence type="ECO:0000256" key="5">
    <source>
        <dbReference type="NCBIfam" id="TIGR01814"/>
    </source>
</evidence>
<gene>
    <name evidence="4" type="primary">kynU</name>
    <name evidence="8" type="ORF">N865_15295</name>
</gene>
<dbReference type="PANTHER" id="PTHR14084">
    <property type="entry name" value="KYNURENINASE"/>
    <property type="match status" value="1"/>
</dbReference>
<feature type="binding site" evidence="4">
    <location>
        <position position="252"/>
    </location>
    <ligand>
        <name>pyridoxal 5'-phosphate</name>
        <dbReference type="ChEBI" id="CHEBI:597326"/>
    </ligand>
</feature>
<name>W9G659_9MICO</name>
<dbReference type="Gene3D" id="3.90.1150.10">
    <property type="entry name" value="Aspartate Aminotransferase, domain 1"/>
    <property type="match status" value="1"/>
</dbReference>
<dbReference type="Proteomes" id="UP000019489">
    <property type="component" value="Unassembled WGS sequence"/>
</dbReference>
<dbReference type="InterPro" id="IPR015422">
    <property type="entry name" value="PyrdxlP-dep_Trfase_small"/>
</dbReference>
<accession>W9G659</accession>
<evidence type="ECO:0000256" key="3">
    <source>
        <dbReference type="ARBA" id="ARBA00022898"/>
    </source>
</evidence>
<dbReference type="GO" id="GO:0009435">
    <property type="term" value="P:NAD+ biosynthetic process"/>
    <property type="evidence" value="ECO:0007669"/>
    <property type="project" value="UniProtKB-UniRule"/>
</dbReference>
<comment type="cofactor">
    <cofactor evidence="4 6">
        <name>pyridoxal 5'-phosphate</name>
        <dbReference type="ChEBI" id="CHEBI:597326"/>
    </cofactor>
</comment>
<keyword evidence="3 4" id="KW-0663">Pyridoxal phosphate</keyword>
<evidence type="ECO:0000256" key="4">
    <source>
        <dbReference type="HAMAP-Rule" id="MF_01970"/>
    </source>
</evidence>
<dbReference type="InterPro" id="IPR010111">
    <property type="entry name" value="Kynureninase"/>
</dbReference>